<feature type="region of interest" description="Disordered" evidence="1">
    <location>
        <begin position="71"/>
        <end position="111"/>
    </location>
</feature>
<dbReference type="AlphaFoldDB" id="A0A8J2VT16"/>
<organism evidence="2 3">
    <name type="scientific">Danaus chrysippus</name>
    <name type="common">African queen</name>
    <dbReference type="NCBI Taxonomy" id="151541"/>
    <lineage>
        <taxon>Eukaryota</taxon>
        <taxon>Metazoa</taxon>
        <taxon>Ecdysozoa</taxon>
        <taxon>Arthropoda</taxon>
        <taxon>Hexapoda</taxon>
        <taxon>Insecta</taxon>
        <taxon>Pterygota</taxon>
        <taxon>Neoptera</taxon>
        <taxon>Endopterygota</taxon>
        <taxon>Lepidoptera</taxon>
        <taxon>Glossata</taxon>
        <taxon>Ditrysia</taxon>
        <taxon>Papilionoidea</taxon>
        <taxon>Nymphalidae</taxon>
        <taxon>Danainae</taxon>
        <taxon>Danaini</taxon>
        <taxon>Danaina</taxon>
        <taxon>Danaus</taxon>
        <taxon>Anosia</taxon>
    </lineage>
</organism>
<comment type="caution">
    <text evidence="2">The sequence shown here is derived from an EMBL/GenBank/DDBJ whole genome shotgun (WGS) entry which is preliminary data.</text>
</comment>
<evidence type="ECO:0000313" key="3">
    <source>
        <dbReference type="Proteomes" id="UP000789524"/>
    </source>
</evidence>
<dbReference type="Proteomes" id="UP000789524">
    <property type="component" value="Unassembled WGS sequence"/>
</dbReference>
<gene>
    <name evidence="2" type="ORF">DCHRY22_LOCUS7618</name>
</gene>
<protein>
    <submittedName>
        <fullName evidence="2">(African queen) hypothetical protein</fullName>
    </submittedName>
</protein>
<dbReference type="EMBL" id="CAKASE010000058">
    <property type="protein sequence ID" value="CAG9567335.1"/>
    <property type="molecule type" value="Genomic_DNA"/>
</dbReference>
<reference evidence="2" key="1">
    <citation type="submission" date="2021-09" db="EMBL/GenBank/DDBJ databases">
        <authorList>
            <person name="Martin H S."/>
        </authorList>
    </citation>
    <scope>NUCLEOTIDE SEQUENCE</scope>
</reference>
<evidence type="ECO:0000256" key="1">
    <source>
        <dbReference type="SAM" id="MobiDB-lite"/>
    </source>
</evidence>
<sequence length="237" mass="24843">MVFVGEEGGPGSVQAGAGGGGGEACKAGGYTGGGSSSAGAGRFLPGSEVVPAAGCWAAAAVYVKPSVAGRDRNNNDVIDAQNTPKAQHKNKLCEHKRRRGERDQAEEEKRARASEARACSLVAYRAARLRLKVRLQVQGRVEIAAGVADAAALDGVHAHRDTAVVVSDHRRRRVREATLGLGPLARAAQELPAHLHHHTPAMSRPAARPLAPPRYTLQPLLSNYTGPPILSLLPLGF</sequence>
<proteinExistence type="predicted"/>
<feature type="compositionally biased region" description="Basic residues" evidence="1">
    <location>
        <begin position="86"/>
        <end position="99"/>
    </location>
</feature>
<feature type="region of interest" description="Disordered" evidence="1">
    <location>
        <begin position="1"/>
        <end position="21"/>
    </location>
</feature>
<dbReference type="OrthoDB" id="7488485at2759"/>
<name>A0A8J2VT16_9NEOP</name>
<keyword evidence="3" id="KW-1185">Reference proteome</keyword>
<feature type="compositionally biased region" description="Basic and acidic residues" evidence="1">
    <location>
        <begin position="100"/>
        <end position="111"/>
    </location>
</feature>
<accession>A0A8J2VT16</accession>
<evidence type="ECO:0000313" key="2">
    <source>
        <dbReference type="EMBL" id="CAG9567335.1"/>
    </source>
</evidence>